<comment type="caution">
    <text evidence="2">The sequence shown here is derived from an EMBL/GenBank/DDBJ whole genome shotgun (WGS) entry which is preliminary data.</text>
</comment>
<sequence>GDSDEDNVTLQKKISRAQIRESDEDKGPQVCEKPTTTVYGYTKCFQKKTVLENEVISKPVVLKSCRYWKKVRKKKSPRTLMGRSEKVMLQKETGNNKRKFEKVQQLKWPSHRKTKKKKIEDGCTKHLLLLLYNS</sequence>
<feature type="non-terminal residue" evidence="2">
    <location>
        <position position="1"/>
    </location>
</feature>
<evidence type="ECO:0000256" key="1">
    <source>
        <dbReference type="SAM" id="MobiDB-lite"/>
    </source>
</evidence>
<protein>
    <submittedName>
        <fullName evidence="2">Uncharacterized protein</fullName>
    </submittedName>
</protein>
<evidence type="ECO:0000313" key="3">
    <source>
        <dbReference type="Proteomes" id="UP001497623"/>
    </source>
</evidence>
<accession>A0AAV2R0E5</accession>
<dbReference type="AlphaFoldDB" id="A0AAV2R0E5"/>
<name>A0AAV2R0E5_MEGNR</name>
<feature type="non-terminal residue" evidence="2">
    <location>
        <position position="134"/>
    </location>
</feature>
<proteinExistence type="predicted"/>
<evidence type="ECO:0000313" key="2">
    <source>
        <dbReference type="EMBL" id="CAL4103931.1"/>
    </source>
</evidence>
<feature type="compositionally biased region" description="Basic and acidic residues" evidence="1">
    <location>
        <begin position="18"/>
        <end position="27"/>
    </location>
</feature>
<reference evidence="2 3" key="1">
    <citation type="submission" date="2024-05" db="EMBL/GenBank/DDBJ databases">
        <authorList>
            <person name="Wallberg A."/>
        </authorList>
    </citation>
    <scope>NUCLEOTIDE SEQUENCE [LARGE SCALE GENOMIC DNA]</scope>
</reference>
<keyword evidence="3" id="KW-1185">Reference proteome</keyword>
<feature type="region of interest" description="Disordered" evidence="1">
    <location>
        <begin position="1"/>
        <end position="29"/>
    </location>
</feature>
<dbReference type="Proteomes" id="UP001497623">
    <property type="component" value="Unassembled WGS sequence"/>
</dbReference>
<organism evidence="2 3">
    <name type="scientific">Meganyctiphanes norvegica</name>
    <name type="common">Northern krill</name>
    <name type="synonym">Thysanopoda norvegica</name>
    <dbReference type="NCBI Taxonomy" id="48144"/>
    <lineage>
        <taxon>Eukaryota</taxon>
        <taxon>Metazoa</taxon>
        <taxon>Ecdysozoa</taxon>
        <taxon>Arthropoda</taxon>
        <taxon>Crustacea</taxon>
        <taxon>Multicrustacea</taxon>
        <taxon>Malacostraca</taxon>
        <taxon>Eumalacostraca</taxon>
        <taxon>Eucarida</taxon>
        <taxon>Euphausiacea</taxon>
        <taxon>Euphausiidae</taxon>
        <taxon>Meganyctiphanes</taxon>
    </lineage>
</organism>
<dbReference type="EMBL" id="CAXKWB010012259">
    <property type="protein sequence ID" value="CAL4103931.1"/>
    <property type="molecule type" value="Genomic_DNA"/>
</dbReference>
<gene>
    <name evidence="2" type="ORF">MNOR_LOCUS17680</name>
</gene>